<feature type="transmembrane region" description="Helical" evidence="1">
    <location>
        <begin position="118"/>
        <end position="136"/>
    </location>
</feature>
<dbReference type="EMBL" id="FOGC01000003">
    <property type="protein sequence ID" value="SEQ47152.1"/>
    <property type="molecule type" value="Genomic_DNA"/>
</dbReference>
<dbReference type="STRING" id="988801.SAMN05216522_103136"/>
<dbReference type="AlphaFoldDB" id="A0A1H9GAL8"/>
<evidence type="ECO:0000313" key="3">
    <source>
        <dbReference type="Proteomes" id="UP000242515"/>
    </source>
</evidence>
<protein>
    <recommendedName>
        <fullName evidence="4">Ammonia monooxygenase</fullName>
    </recommendedName>
</protein>
<feature type="transmembrane region" description="Helical" evidence="1">
    <location>
        <begin position="57"/>
        <end position="73"/>
    </location>
</feature>
<dbReference type="PANTHER" id="PTHR38457:SF1">
    <property type="entry name" value="REGULATOR ABRB-RELATED"/>
    <property type="match status" value="1"/>
</dbReference>
<keyword evidence="1" id="KW-1133">Transmembrane helix</keyword>
<name>A0A1H9GAL8_9GAMM</name>
<feature type="transmembrane region" description="Helical" evidence="1">
    <location>
        <begin position="12"/>
        <end position="45"/>
    </location>
</feature>
<dbReference type="NCBIfam" id="TIGR03082">
    <property type="entry name" value="Gneg_AbrB_dup"/>
    <property type="match status" value="2"/>
</dbReference>
<keyword evidence="1" id="KW-0812">Transmembrane</keyword>
<gene>
    <name evidence="2" type="ORF">SAMN05216522_103136</name>
</gene>
<dbReference type="InterPro" id="IPR007820">
    <property type="entry name" value="AbrB_fam"/>
</dbReference>
<dbReference type="Pfam" id="PF05145">
    <property type="entry name" value="AbrB"/>
    <property type="match status" value="1"/>
</dbReference>
<keyword evidence="3" id="KW-1185">Reference proteome</keyword>
<evidence type="ECO:0000256" key="1">
    <source>
        <dbReference type="SAM" id="Phobius"/>
    </source>
</evidence>
<dbReference type="PIRSF" id="PIRSF038991">
    <property type="entry name" value="Protein_AbrB"/>
    <property type="match status" value="1"/>
</dbReference>
<dbReference type="GO" id="GO:0010468">
    <property type="term" value="P:regulation of gene expression"/>
    <property type="evidence" value="ECO:0007669"/>
    <property type="project" value="InterPro"/>
</dbReference>
<feature type="transmembrane region" description="Helical" evidence="1">
    <location>
        <begin position="85"/>
        <end position="106"/>
    </location>
</feature>
<dbReference type="GO" id="GO:0016020">
    <property type="term" value="C:membrane"/>
    <property type="evidence" value="ECO:0007669"/>
    <property type="project" value="InterPro"/>
</dbReference>
<feature type="transmembrane region" description="Helical" evidence="1">
    <location>
        <begin position="148"/>
        <end position="166"/>
    </location>
</feature>
<reference evidence="3" key="1">
    <citation type="submission" date="2016-10" db="EMBL/GenBank/DDBJ databases">
        <authorList>
            <person name="Varghese N."/>
            <person name="Submissions S."/>
        </authorList>
    </citation>
    <scope>NUCLEOTIDE SEQUENCE [LARGE SCALE GENOMIC DNA]</scope>
    <source>
        <strain evidence="3">8N4</strain>
    </source>
</reference>
<dbReference type="RefSeq" id="WP_092673799.1">
    <property type="nucleotide sequence ID" value="NZ_FOGC01000003.1"/>
</dbReference>
<evidence type="ECO:0000313" key="2">
    <source>
        <dbReference type="EMBL" id="SEQ47152.1"/>
    </source>
</evidence>
<proteinExistence type="predicted"/>
<organism evidence="2 3">
    <name type="scientific">Rosenbergiella nectarea</name>
    <dbReference type="NCBI Taxonomy" id="988801"/>
    <lineage>
        <taxon>Bacteria</taxon>
        <taxon>Pseudomonadati</taxon>
        <taxon>Pseudomonadota</taxon>
        <taxon>Gammaproteobacteria</taxon>
        <taxon>Enterobacterales</taxon>
        <taxon>Erwiniaceae</taxon>
        <taxon>Rosenbergiella</taxon>
    </lineage>
</organism>
<keyword evidence="1" id="KW-0472">Membrane</keyword>
<accession>A0A1H9GAL8</accession>
<sequence>MLHSPRRVRWLVLIILSLVTVSLLELIHLPAALLLGPMFVAILFAVAKQMVSLNPTLFRTAQAVVGAMIARAMPIEVFKEMQHTWPIFILTVFSVIAVSTLLGAVLAKFKILPGTTALWGSSPGGATAMTLMAGNFGADVRLVAFMQYLRVLLVTLLATVVSHTLAPESSATSAITQLEQPIAWGAFAITSVIILTALLLSNVIKLPAAPLLLSMIISNLAMNVGGLQIELPLPLLATAYAMIGWSIGSRFTKDILRYAFHALPAILFSVILLMAICCLFAWMLVEFAGIDPLSAYLATSPGGADSVAIIASSVSVNQPFVMSMQTGRFIAVLCLGPALSRLVARWLH</sequence>
<dbReference type="Proteomes" id="UP000242515">
    <property type="component" value="Unassembled WGS sequence"/>
</dbReference>
<feature type="transmembrane region" description="Helical" evidence="1">
    <location>
        <begin position="182"/>
        <end position="201"/>
    </location>
</feature>
<dbReference type="PANTHER" id="PTHR38457">
    <property type="entry name" value="REGULATOR ABRB-RELATED"/>
    <property type="match status" value="1"/>
</dbReference>
<dbReference type="OrthoDB" id="9809910at2"/>
<evidence type="ECO:0008006" key="4">
    <source>
        <dbReference type="Google" id="ProtNLM"/>
    </source>
</evidence>
<dbReference type="InterPro" id="IPR017516">
    <property type="entry name" value="AbrB_dup"/>
</dbReference>
<feature type="transmembrane region" description="Helical" evidence="1">
    <location>
        <begin position="231"/>
        <end position="248"/>
    </location>
</feature>
<feature type="transmembrane region" description="Helical" evidence="1">
    <location>
        <begin position="260"/>
        <end position="285"/>
    </location>
</feature>